<evidence type="ECO:0000313" key="7">
    <source>
        <dbReference type="EMBL" id="QGT78259.1"/>
    </source>
</evidence>
<evidence type="ECO:0000256" key="5">
    <source>
        <dbReference type="HAMAP-Rule" id="MF_01092"/>
    </source>
</evidence>
<keyword evidence="2 5" id="KW-0132">Cell division</keyword>
<evidence type="ECO:0000256" key="6">
    <source>
        <dbReference type="SAM" id="Coils"/>
    </source>
</evidence>
<evidence type="ECO:0000256" key="3">
    <source>
        <dbReference type="ARBA" id="ARBA00023210"/>
    </source>
</evidence>
<dbReference type="EMBL" id="CP046415">
    <property type="protein sequence ID" value="QGT78259.1"/>
    <property type="molecule type" value="Genomic_DNA"/>
</dbReference>
<organism evidence="7 8">
    <name type="scientific">Guyparkeria halophila</name>
    <dbReference type="NCBI Taxonomy" id="47960"/>
    <lineage>
        <taxon>Bacteria</taxon>
        <taxon>Pseudomonadati</taxon>
        <taxon>Pseudomonadota</taxon>
        <taxon>Gammaproteobacteria</taxon>
        <taxon>Chromatiales</taxon>
        <taxon>Thioalkalibacteraceae</taxon>
        <taxon>Guyparkeria</taxon>
    </lineage>
</organism>
<keyword evidence="4 5" id="KW-0131">Cell cycle</keyword>
<dbReference type="AlphaFoldDB" id="A0A6I6CVY8"/>
<comment type="function">
    <text evidence="5">Cell division factor that enhances FtsZ-ring assembly. Directly interacts with FtsZ and promotes bundling of FtsZ protofilaments, with a reduction in FtsZ GTPase activity.</text>
</comment>
<dbReference type="GO" id="GO:0005737">
    <property type="term" value="C:cytoplasm"/>
    <property type="evidence" value="ECO:0007669"/>
    <property type="project" value="UniProtKB-SubCell"/>
</dbReference>
<comment type="subcellular location">
    <subcellularLocation>
        <location evidence="5">Cytoplasm</location>
    </subcellularLocation>
    <text evidence="5">Localizes to mid-cell in an FtsZ-dependent manner.</text>
</comment>
<keyword evidence="6" id="KW-0175">Coiled coil</keyword>
<dbReference type="Proteomes" id="UP000427716">
    <property type="component" value="Chromosome"/>
</dbReference>
<dbReference type="KEGG" id="ghl:GM160_04710"/>
<dbReference type="HAMAP" id="MF_01092">
    <property type="entry name" value="ZapD"/>
    <property type="match status" value="1"/>
</dbReference>
<comment type="subunit">
    <text evidence="5">Interacts with FtsZ.</text>
</comment>
<evidence type="ECO:0000256" key="2">
    <source>
        <dbReference type="ARBA" id="ARBA00022618"/>
    </source>
</evidence>
<dbReference type="PANTHER" id="PTHR39455:SF1">
    <property type="entry name" value="CELL DIVISION PROTEIN ZAPD"/>
    <property type="match status" value="1"/>
</dbReference>
<dbReference type="PANTHER" id="PTHR39455">
    <property type="entry name" value="CELL DIVISION PROTEIN ZAPD"/>
    <property type="match status" value="1"/>
</dbReference>
<dbReference type="SUPFAM" id="SSF160950">
    <property type="entry name" value="YacF-like"/>
    <property type="match status" value="1"/>
</dbReference>
<sequence length="259" mass="29845">MDRNAPLKIYEQPLNERIRACLRLDHLFARIDHHLTSNSRDDTLCTVLLLLEAADVLSRIDIKRELIKELERQQARLMNVPDSPGVDRDKLNALLDQQNGLIKALHGYHAQPGAHLKNHELLNAVRQRASIPGALCEFDIPGLHYWLGLPEHERREDIDTWLEPFADIRQANELVISLIRNSVDTMSVVADEGFLQQSIESATPYQLLRVMIDEDTDSYPEISAGKHRFTVRFMTLDRENGHPRQVHEDIEFRLALCRL</sequence>
<dbReference type="RefSeq" id="WP_136866044.1">
    <property type="nucleotide sequence ID" value="NZ_CP046415.1"/>
</dbReference>
<comment type="similarity">
    <text evidence="5">Belongs to the ZapD family.</text>
</comment>
<evidence type="ECO:0000256" key="1">
    <source>
        <dbReference type="ARBA" id="ARBA00022490"/>
    </source>
</evidence>
<dbReference type="Gene3D" id="2.60.440.10">
    <property type="entry name" value="YacF-like domains"/>
    <property type="match status" value="1"/>
</dbReference>
<evidence type="ECO:0000256" key="4">
    <source>
        <dbReference type="ARBA" id="ARBA00023306"/>
    </source>
</evidence>
<dbReference type="InterPro" id="IPR009777">
    <property type="entry name" value="ZapD"/>
</dbReference>
<keyword evidence="3 5" id="KW-0717">Septation</keyword>
<dbReference type="GO" id="GO:0000917">
    <property type="term" value="P:division septum assembly"/>
    <property type="evidence" value="ECO:0007669"/>
    <property type="project" value="UniProtKB-KW"/>
</dbReference>
<keyword evidence="8" id="KW-1185">Reference proteome</keyword>
<accession>A0A6I6CVY8</accession>
<protein>
    <recommendedName>
        <fullName evidence="5">Cell division protein ZapD</fullName>
    </recommendedName>
    <alternativeName>
        <fullName evidence="5">Z ring-associated protein D</fullName>
    </alternativeName>
</protein>
<name>A0A6I6CVY8_9GAMM</name>
<dbReference type="GO" id="GO:0043093">
    <property type="term" value="P:FtsZ-dependent cytokinesis"/>
    <property type="evidence" value="ECO:0007669"/>
    <property type="project" value="UniProtKB-UniRule"/>
</dbReference>
<dbReference type="InterPro" id="IPR036268">
    <property type="entry name" value="ZapD_sf"/>
</dbReference>
<keyword evidence="1 5" id="KW-0963">Cytoplasm</keyword>
<dbReference type="Gene3D" id="1.10.3900.10">
    <property type="entry name" value="YacF-like"/>
    <property type="match status" value="1"/>
</dbReference>
<dbReference type="NCBIfam" id="NF003656">
    <property type="entry name" value="PRK05287.1-4"/>
    <property type="match status" value="1"/>
</dbReference>
<feature type="coiled-coil region" evidence="6">
    <location>
        <begin position="53"/>
        <end position="80"/>
    </location>
</feature>
<proteinExistence type="inferred from homology"/>
<dbReference type="InterPro" id="IPR027462">
    <property type="entry name" value="ZapD_C"/>
</dbReference>
<dbReference type="Pfam" id="PF07072">
    <property type="entry name" value="ZapD"/>
    <property type="match status" value="1"/>
</dbReference>
<evidence type="ECO:0000313" key="8">
    <source>
        <dbReference type="Proteomes" id="UP000427716"/>
    </source>
</evidence>
<reference evidence="7 8" key="1">
    <citation type="submission" date="2019-11" db="EMBL/GenBank/DDBJ databases">
        <authorList>
            <person name="Zhang J."/>
            <person name="Sun C."/>
        </authorList>
    </citation>
    <scope>NUCLEOTIDE SEQUENCE [LARGE SCALE GENOMIC DNA]</scope>
    <source>
        <strain evidence="8">sp2</strain>
    </source>
</reference>
<gene>
    <name evidence="5 7" type="primary">zapD</name>
    <name evidence="7" type="ORF">GM160_04710</name>
</gene>
<dbReference type="GO" id="GO:0032153">
    <property type="term" value="C:cell division site"/>
    <property type="evidence" value="ECO:0007669"/>
    <property type="project" value="TreeGrafter"/>
</dbReference>